<dbReference type="InterPro" id="IPR027417">
    <property type="entry name" value="P-loop_NTPase"/>
</dbReference>
<reference evidence="2 3" key="1">
    <citation type="journal article" date="2011" name="Stand. Genomic Sci.">
        <title>Complete genome sequence of Mycobacterium sp. strain (Spyr1) and reclassification to Mycobacterium gilvum Spyr1.</title>
        <authorList>
            <person name="Kallimanis A."/>
            <person name="Karabika E."/>
            <person name="Mavromatis K."/>
            <person name="Lapidus A."/>
            <person name="Labutti K.M."/>
            <person name="Liolios K."/>
            <person name="Ivanova N."/>
            <person name="Goodwin L."/>
            <person name="Woyke T."/>
            <person name="Velentzas A.D."/>
            <person name="Perisynakis A."/>
            <person name="Ouzounis C.C."/>
            <person name="Kyrpides N.C."/>
            <person name="Koukkou A.I."/>
            <person name="Drainas C."/>
        </authorList>
    </citation>
    <scope>NUCLEOTIDE SEQUENCE [LARGE SCALE GENOMIC DNA]</scope>
    <source>
        <strain evidence="3">DSM 45189 / LMG 24558 / Spyr1</strain>
    </source>
</reference>
<evidence type="ECO:0000256" key="1">
    <source>
        <dbReference type="SAM" id="MobiDB-lite"/>
    </source>
</evidence>
<dbReference type="SUPFAM" id="SSF52540">
    <property type="entry name" value="P-loop containing nucleoside triphosphate hydrolases"/>
    <property type="match status" value="1"/>
</dbReference>
<sequence length="1351" mass="146190">MAVQPSAEKVAVDLRALMVRGEGACDEKQLRARSALMSLAARHRERNAAARGDDVDILRKLLLDFTALHGNDDDDPTMGKKGMTDANQIAVVSRAIRLYGGLPQGITARRKAATAGTKVSEGIFKSHGRNPTNTIGHYCMTFAKSFLAYVDGLTAEPGGHGGPSPLKAAGLDEHASDAWRRLQAMSQRLAAEIDRSAEADKQGALRLSQGGYVERDVEDPILQRLRSDGDIDPEIVIGEAGDGKTTLLWSLHRKLGHDRNPILLSAAWFQPDEYGNQALTADDVVGAVAAIDEVVVLLDTADLLLHSVFSTEQTVTLIERLSSLGVAVVVATRPREAMSLPGDLGRRTDLGAYSEGELAAAVPKLVASYCPDDDAAPSDPSAALKHARARGLVVERVCISPLLLRLLFELAGPKFPRLEVDVTGLYRQYWERRVTADLRSHARGTARGKEADLSTVAGLVGIAMVAAGRPEIKLEAAVRRCADIASHANLRSTAEEIRRAIDTLCHRGVLIETAGSIRFLHQTLFEFAAAQGLAQRGSERELPRLLARLEESPDDLFLGAVVEQLLIVLADDNLSEEAVAAAVRRLSRTKLPSLVEIAMLVWAHHPALPGVTPQDLETVDAQAVERFIRVVPTVHSSADDIIGHLFWIWNEREPLRPKVVDACAYLARRSPKPVGDFVAAVDMFGELAVKHRQMVRTNATPLLLLEAVLSINPEYLRPAVLRLMKRLASDAGGRTAIATCLRLVAAHWTAIGTPEFLAQVEDTVETMQKGSNDSDAKVVRDALAEVVAAHWALSIATLPAQAQPTHWAALVRELCTALEDIRIRTPKMTGSAATDTADGEPEVDTAMRGDQSPVLGARLIAVARIMAAMSGDDPQIGATFDQLFGLTGPAATRQLTRGSVAYLLVNTCAATETAMERLSQCLATRLPADYHAFETGPELWATVARSCLMDSRIPADRVVAVTAEAQQKYPDSTALWTRRDMLLALAPAAIVAGDQDATSVFSRIRDGAIALPDIERNIFLDNAVDRVTQAPDTLAPLMIDLAHTVNRASTVRVLSEFESVRPALRDHASRIDGWITELLNGSNDNQGDGARLLLSLVRTGILQPDFDELVARYKSLTHPEAKADVVRAIGGVTLKTPRNDDAIAFLRTIIRATRHPTPRVEPTPGRRLANPVIVDAARDALLEAFGFQKEPSPLDWDTVFTLTFAPRVSGLRAVEMTGAGNLSLYLTHIADAGHIEDASRFLGEVIDSLAQLPATRQARLGSNRLRVAVGTIVRKAATHDLDALLAKVEVAPPTLSGLLIRAAVRERYADTHETIDRLAEHPKLGHEINKALNLRIRVAGRQTFAEVLSPA</sequence>
<keyword evidence="3" id="KW-1185">Reference proteome</keyword>
<evidence type="ECO:0000313" key="3">
    <source>
        <dbReference type="Proteomes" id="UP000008916"/>
    </source>
</evidence>
<organism evidence="2 3">
    <name type="scientific">Mycolicibacterium gilvum (strain DSM 45189 / LMG 24558 / Spyr1)</name>
    <name type="common">Mycobacterium gilvum</name>
    <dbReference type="NCBI Taxonomy" id="278137"/>
    <lineage>
        <taxon>Bacteria</taxon>
        <taxon>Bacillati</taxon>
        <taxon>Actinomycetota</taxon>
        <taxon>Actinomycetes</taxon>
        <taxon>Mycobacteriales</taxon>
        <taxon>Mycobacteriaceae</taxon>
        <taxon>Mycolicibacterium</taxon>
    </lineage>
</organism>
<proteinExistence type="predicted"/>
<feature type="region of interest" description="Disordered" evidence="1">
    <location>
        <begin position="829"/>
        <end position="848"/>
    </location>
</feature>
<accession>E6TKG5</accession>
<name>E6TKG5_MYCSR</name>
<evidence type="ECO:0000313" key="2">
    <source>
        <dbReference type="EMBL" id="ADU00380.1"/>
    </source>
</evidence>
<dbReference type="KEGG" id="msp:Mspyr1_37800"/>
<protein>
    <submittedName>
        <fullName evidence="2">Uncharacterized protein</fullName>
    </submittedName>
</protein>
<gene>
    <name evidence="2" type="ordered locus">Mspyr1_37800</name>
</gene>
<dbReference type="HOGENOM" id="CLU_004259_0_0_11"/>
<dbReference type="EMBL" id="CP002385">
    <property type="protein sequence ID" value="ADU00380.1"/>
    <property type="molecule type" value="Genomic_DNA"/>
</dbReference>
<dbReference type="Proteomes" id="UP000008916">
    <property type="component" value="Chromosome"/>
</dbReference>